<evidence type="ECO:0000313" key="2">
    <source>
        <dbReference type="Proteomes" id="UP000190890"/>
    </source>
</evidence>
<keyword evidence="2" id="KW-1185">Reference proteome</keyword>
<dbReference type="AlphaFoldDB" id="A0A1S8TD23"/>
<proteinExistence type="predicted"/>
<dbReference type="EMBL" id="LZZM01000181">
    <property type="protein sequence ID" value="OOM75717.1"/>
    <property type="molecule type" value="Genomic_DNA"/>
</dbReference>
<gene>
    <name evidence="1" type="ORF">CLPUN_30720</name>
</gene>
<protein>
    <submittedName>
        <fullName evidence="1">Uncharacterized protein</fullName>
    </submittedName>
</protein>
<evidence type="ECO:0000313" key="1">
    <source>
        <dbReference type="EMBL" id="OOM75717.1"/>
    </source>
</evidence>
<dbReference type="RefSeq" id="WP_077848143.1">
    <property type="nucleotide sequence ID" value="NZ_LZZM01000181.1"/>
</dbReference>
<dbReference type="Proteomes" id="UP000190890">
    <property type="component" value="Unassembled WGS sequence"/>
</dbReference>
<organism evidence="1 2">
    <name type="scientific">Clostridium puniceum</name>
    <dbReference type="NCBI Taxonomy" id="29367"/>
    <lineage>
        <taxon>Bacteria</taxon>
        <taxon>Bacillati</taxon>
        <taxon>Bacillota</taxon>
        <taxon>Clostridia</taxon>
        <taxon>Eubacteriales</taxon>
        <taxon>Clostridiaceae</taxon>
        <taxon>Clostridium</taxon>
    </lineage>
</organism>
<name>A0A1S8TD23_9CLOT</name>
<reference evidence="1 2" key="1">
    <citation type="submission" date="2016-05" db="EMBL/GenBank/DDBJ databases">
        <title>Microbial solvent formation.</title>
        <authorList>
            <person name="Poehlein A."/>
            <person name="Montoya Solano J.D."/>
            <person name="Flitsch S."/>
            <person name="Krabben P."/>
            <person name="Duerre P."/>
            <person name="Daniel R."/>
        </authorList>
    </citation>
    <scope>NUCLEOTIDE SEQUENCE [LARGE SCALE GENOMIC DNA]</scope>
    <source>
        <strain evidence="1 2">DSM 2619</strain>
    </source>
</reference>
<dbReference type="STRING" id="29367.CLPUN_30720"/>
<sequence>MSSYRSAYENYYKNINKVAKGTNNKYLTKDKKVDNSISSKYGINLRSKDTIIETLIKRVIIELTGATILLLFFTGLKYIPVAQINELHIRCKQTLEQDFNYNGAIDAFNGMYIGNIQGKDLRIGNFTADDLKIENLKLKAVNFMQYIRDNSNSN</sequence>
<dbReference type="OrthoDB" id="2083169at2"/>
<comment type="caution">
    <text evidence="1">The sequence shown here is derived from an EMBL/GenBank/DDBJ whole genome shotgun (WGS) entry which is preliminary data.</text>
</comment>
<accession>A0A1S8TD23</accession>